<keyword evidence="2" id="KW-1185">Reference proteome</keyword>
<dbReference type="EMBL" id="VXIS01000001">
    <property type="protein sequence ID" value="KAA8914984.1"/>
    <property type="molecule type" value="Genomic_DNA"/>
</dbReference>
<dbReference type="Proteomes" id="UP000326924">
    <property type="component" value="Unassembled WGS sequence"/>
</dbReference>
<evidence type="ECO:0000313" key="1">
    <source>
        <dbReference type="EMBL" id="KAA8914984.1"/>
    </source>
</evidence>
<protein>
    <submittedName>
        <fullName evidence="1">Uncharacterized protein</fullName>
    </submittedName>
</protein>
<organism evidence="1 2">
    <name type="scientific">Sphaerosporella brunnea</name>
    <dbReference type="NCBI Taxonomy" id="1250544"/>
    <lineage>
        <taxon>Eukaryota</taxon>
        <taxon>Fungi</taxon>
        <taxon>Dikarya</taxon>
        <taxon>Ascomycota</taxon>
        <taxon>Pezizomycotina</taxon>
        <taxon>Pezizomycetes</taxon>
        <taxon>Pezizales</taxon>
        <taxon>Pyronemataceae</taxon>
        <taxon>Sphaerosporella</taxon>
    </lineage>
</organism>
<dbReference type="InParanoid" id="A0A5J5FC56"/>
<accession>A0A5J5FC56</accession>
<dbReference type="AlphaFoldDB" id="A0A5J5FC56"/>
<proteinExistence type="predicted"/>
<name>A0A5J5FC56_9PEZI</name>
<reference evidence="1 2" key="1">
    <citation type="submission" date="2019-09" db="EMBL/GenBank/DDBJ databases">
        <title>Draft genome of the ectomycorrhizal ascomycete Sphaerosporella brunnea.</title>
        <authorList>
            <consortium name="DOE Joint Genome Institute"/>
            <person name="Benucci G.M."/>
            <person name="Marozzi G."/>
            <person name="Antonielli L."/>
            <person name="Sanchez S."/>
            <person name="Marco P."/>
            <person name="Wang X."/>
            <person name="Falini L.B."/>
            <person name="Barry K."/>
            <person name="Haridas S."/>
            <person name="Lipzen A."/>
            <person name="Labutti K."/>
            <person name="Grigoriev I.V."/>
            <person name="Murat C."/>
            <person name="Martin F."/>
            <person name="Albertini E."/>
            <person name="Donnini D."/>
            <person name="Bonito G."/>
        </authorList>
    </citation>
    <scope>NUCLEOTIDE SEQUENCE [LARGE SCALE GENOMIC DNA]</scope>
    <source>
        <strain evidence="1 2">Sb_GMNB300</strain>
    </source>
</reference>
<evidence type="ECO:0000313" key="2">
    <source>
        <dbReference type="Proteomes" id="UP000326924"/>
    </source>
</evidence>
<sequence>MAQELLTGELFRTREACCIYVLIVGLGPPPNAKGTPETQRYGTQLKIFHNIVLFCRSFPGQAAAQTCTCEQNRRTTLHRAQIDASVSLHEVLRVPGDRTTYAPYRVLAVDVAAAVAPGHTAAVRRIYHGLGKPWPLHGISQKQDAELTALPPTAASNRASTSRSHGSQIRLMEGALLGFGGGGCSPTYNMLTFLFSLSEAPGPPLGPFPDIISDILS</sequence>
<gene>
    <name evidence="1" type="ORF">FN846DRAFT_885524</name>
</gene>
<comment type="caution">
    <text evidence="1">The sequence shown here is derived from an EMBL/GenBank/DDBJ whole genome shotgun (WGS) entry which is preliminary data.</text>
</comment>